<dbReference type="AlphaFoldDB" id="A0A2P7S9S8"/>
<sequence length="290" mass="32462">MLAFLDDRQKARLTSWLVDQHQAGSEWPLVTSTEVENAKSAPPLTLTERRDRLLKMVSEQTPTLGKGMRYYAQVIAISPGAPPPANSHWANHDALLAATESIEIREVKALIKFAREQGLLVDDTGGLSLTFDGHTHLEKLRERPRNSHQAFVAMWFGPEVAAAYEEAIAPAIVDSGYRPIRIDQKEHNNKIDDEIIAEIRRSRFVVADFTCGLVGEGQDKTAVPRGGVYYEAGYAQGLGIPVIWTCREDHINHVHFDTRQFNHITWRTPAELRSKLRNRIGAVLGDGPLK</sequence>
<name>A0A2P7S9S8_9HYPH</name>
<evidence type="ECO:0000313" key="1">
    <source>
        <dbReference type="EMBL" id="PSJ59242.1"/>
    </source>
</evidence>
<reference evidence="1 2" key="1">
    <citation type="submission" date="2018-03" db="EMBL/GenBank/DDBJ databases">
        <title>The draft genome of Mesorhizobium soli JCM 19897.</title>
        <authorList>
            <person name="Li L."/>
            <person name="Liu L."/>
            <person name="Liang L."/>
            <person name="Wang T."/>
            <person name="Zhang X."/>
        </authorList>
    </citation>
    <scope>NUCLEOTIDE SEQUENCE [LARGE SCALE GENOMIC DNA]</scope>
    <source>
        <strain evidence="1 2">JCM 19897</strain>
    </source>
</reference>
<evidence type="ECO:0008006" key="3">
    <source>
        <dbReference type="Google" id="ProtNLM"/>
    </source>
</evidence>
<proteinExistence type="predicted"/>
<accession>A0A2P7S9S8</accession>
<dbReference type="EMBL" id="PXYL01000008">
    <property type="protein sequence ID" value="PSJ59242.1"/>
    <property type="molecule type" value="Genomic_DNA"/>
</dbReference>
<comment type="caution">
    <text evidence="1">The sequence shown here is derived from an EMBL/GenBank/DDBJ whole genome shotgun (WGS) entry which is preliminary data.</text>
</comment>
<dbReference type="RefSeq" id="WP_106725122.1">
    <property type="nucleotide sequence ID" value="NZ_PXYL01000008.1"/>
</dbReference>
<organism evidence="1 2">
    <name type="scientific">Pseudaminobacter soli</name>
    <name type="common">ex Li et al. 2025</name>
    <dbReference type="NCBI Taxonomy" id="1295366"/>
    <lineage>
        <taxon>Bacteria</taxon>
        <taxon>Pseudomonadati</taxon>
        <taxon>Pseudomonadota</taxon>
        <taxon>Alphaproteobacteria</taxon>
        <taxon>Hyphomicrobiales</taxon>
        <taxon>Phyllobacteriaceae</taxon>
        <taxon>Pseudaminobacter</taxon>
    </lineage>
</organism>
<dbReference type="OrthoDB" id="5180013at2"/>
<dbReference type="Gene3D" id="3.40.50.450">
    <property type="match status" value="1"/>
</dbReference>
<dbReference type="Proteomes" id="UP000240653">
    <property type="component" value="Unassembled WGS sequence"/>
</dbReference>
<gene>
    <name evidence="1" type="ORF">C7I85_16605</name>
</gene>
<protein>
    <recommendedName>
        <fullName evidence="3">CD-NTase-associated protein 12/Pycsar effector protein TIR domain-containing protein</fullName>
    </recommendedName>
</protein>
<evidence type="ECO:0000313" key="2">
    <source>
        <dbReference type="Proteomes" id="UP000240653"/>
    </source>
</evidence>
<keyword evidence="2" id="KW-1185">Reference proteome</keyword>